<dbReference type="GO" id="GO:0005737">
    <property type="term" value="C:cytoplasm"/>
    <property type="evidence" value="ECO:0007669"/>
    <property type="project" value="TreeGrafter"/>
</dbReference>
<feature type="compositionally biased region" description="Polar residues" evidence="5">
    <location>
        <begin position="147"/>
        <end position="158"/>
    </location>
</feature>
<dbReference type="PANTHER" id="PTHR19321">
    <property type="entry name" value="PROTEIN REGULATOR OF CYTOKINESIS 1 PRC1-RELATED"/>
    <property type="match status" value="1"/>
</dbReference>
<feature type="compositionally biased region" description="Low complexity" evidence="5">
    <location>
        <begin position="135"/>
        <end position="146"/>
    </location>
</feature>
<dbReference type="Proteomes" id="UP000653305">
    <property type="component" value="Unassembled WGS sequence"/>
</dbReference>
<dbReference type="GO" id="GO:0005874">
    <property type="term" value="C:microtubule"/>
    <property type="evidence" value="ECO:0007669"/>
    <property type="project" value="UniProtKB-KW"/>
</dbReference>
<evidence type="ECO:0000313" key="6">
    <source>
        <dbReference type="EMBL" id="GFQ07024.1"/>
    </source>
</evidence>
<dbReference type="PANTHER" id="PTHR19321:SF7">
    <property type="entry name" value="65-KDA MICROTUBULE-ASSOCIATED PROTEIN 3"/>
    <property type="match status" value="1"/>
</dbReference>
<dbReference type="OrthoDB" id="1720650at2759"/>
<evidence type="ECO:0000256" key="5">
    <source>
        <dbReference type="SAM" id="MobiDB-lite"/>
    </source>
</evidence>
<keyword evidence="4" id="KW-0963">Cytoplasm</keyword>
<comment type="caution">
    <text evidence="6">The sequence shown here is derived from an EMBL/GenBank/DDBJ whole genome shotgun (WGS) entry which is preliminary data.</text>
</comment>
<keyword evidence="3" id="KW-0493">Microtubule</keyword>
<evidence type="ECO:0000313" key="7">
    <source>
        <dbReference type="Proteomes" id="UP000653305"/>
    </source>
</evidence>
<dbReference type="GO" id="GO:0000226">
    <property type="term" value="P:microtubule cytoskeleton organization"/>
    <property type="evidence" value="ECO:0007669"/>
    <property type="project" value="InterPro"/>
</dbReference>
<evidence type="ECO:0000256" key="2">
    <source>
        <dbReference type="ARBA" id="ARBA00006187"/>
    </source>
</evidence>
<gene>
    <name evidence="6" type="ORF">PHJA_002846500</name>
</gene>
<reference evidence="6" key="1">
    <citation type="submission" date="2020-07" db="EMBL/GenBank/DDBJ databases">
        <title>Ethylene signaling mediates host invasion by parasitic plants.</title>
        <authorList>
            <person name="Yoshida S."/>
        </authorList>
    </citation>
    <scope>NUCLEOTIDE SEQUENCE</scope>
    <source>
        <strain evidence="6">Okayama</strain>
    </source>
</reference>
<dbReference type="InterPro" id="IPR007145">
    <property type="entry name" value="MAP65_Ase1_PRC1"/>
</dbReference>
<keyword evidence="7" id="KW-1185">Reference proteome</keyword>
<dbReference type="Pfam" id="PF03999">
    <property type="entry name" value="MAP65_ASE1"/>
    <property type="match status" value="1"/>
</dbReference>
<dbReference type="Gene3D" id="1.20.58.1520">
    <property type="match status" value="1"/>
</dbReference>
<dbReference type="EMBL" id="BMAC01001370">
    <property type="protein sequence ID" value="GFQ07024.1"/>
    <property type="molecule type" value="Genomic_DNA"/>
</dbReference>
<protein>
    <submittedName>
        <fullName evidence="6">65-kDa microtubule-associated protein 3</fullName>
    </submittedName>
</protein>
<dbReference type="AlphaFoldDB" id="A0A830DGP8"/>
<comment type="subcellular location">
    <subcellularLocation>
        <location evidence="1">Cytoplasm</location>
        <location evidence="1">Cytoskeleton</location>
    </subcellularLocation>
</comment>
<feature type="region of interest" description="Disordered" evidence="5">
    <location>
        <begin position="208"/>
        <end position="236"/>
    </location>
</feature>
<name>A0A830DGP8_9LAMI</name>
<evidence type="ECO:0000256" key="1">
    <source>
        <dbReference type="ARBA" id="ARBA00004245"/>
    </source>
</evidence>
<feature type="region of interest" description="Disordered" evidence="5">
    <location>
        <begin position="81"/>
        <end position="104"/>
    </location>
</feature>
<evidence type="ECO:0000256" key="3">
    <source>
        <dbReference type="ARBA" id="ARBA00022701"/>
    </source>
</evidence>
<keyword evidence="4" id="KW-0206">Cytoskeleton</keyword>
<organism evidence="6 7">
    <name type="scientific">Phtheirospermum japonicum</name>
    <dbReference type="NCBI Taxonomy" id="374723"/>
    <lineage>
        <taxon>Eukaryota</taxon>
        <taxon>Viridiplantae</taxon>
        <taxon>Streptophyta</taxon>
        <taxon>Embryophyta</taxon>
        <taxon>Tracheophyta</taxon>
        <taxon>Spermatophyta</taxon>
        <taxon>Magnoliopsida</taxon>
        <taxon>eudicotyledons</taxon>
        <taxon>Gunneridae</taxon>
        <taxon>Pentapetalae</taxon>
        <taxon>asterids</taxon>
        <taxon>lamiids</taxon>
        <taxon>Lamiales</taxon>
        <taxon>Orobanchaceae</taxon>
        <taxon>Orobanchaceae incertae sedis</taxon>
        <taxon>Phtheirospermum</taxon>
    </lineage>
</organism>
<accession>A0A830DGP8</accession>
<proteinExistence type="inferred from homology"/>
<feature type="compositionally biased region" description="Polar residues" evidence="5">
    <location>
        <begin position="208"/>
        <end position="222"/>
    </location>
</feature>
<feature type="compositionally biased region" description="Low complexity" evidence="5">
    <location>
        <begin position="84"/>
        <end position="96"/>
    </location>
</feature>
<feature type="region of interest" description="Disordered" evidence="5">
    <location>
        <begin position="135"/>
        <end position="171"/>
    </location>
</feature>
<dbReference type="GO" id="GO:0008017">
    <property type="term" value="F:microtubule binding"/>
    <property type="evidence" value="ECO:0007669"/>
    <property type="project" value="InterPro"/>
</dbReference>
<sequence length="283" mass="31054">MLTRAEKARVIVNKIPAIVDTLKSKTKAWEKERKAEFLYNGVGLIYMIDEYCELKHLKDQERQKQRDQKKLQGQLMTEQEAIYGSKPSPSKSGNKNFRPSTGGAAAAANKRFSLGGAMLQSTLSDKSTHLSRSLLKNKNNNTLNRTVAHSSGKKNISSGAVKHHPSNASNSKHAEFSTLRKALSPLSSVCSNIISCNNVEFQDTNIQQTAHKTPTKNVSSANDENRTPKTMPIPVPCTPPTMSNAMLTAMTPFTPGNRGGGVGEVEYSYEEKRAGYVVPKVVF</sequence>
<dbReference type="GO" id="GO:0005819">
    <property type="term" value="C:spindle"/>
    <property type="evidence" value="ECO:0007669"/>
    <property type="project" value="TreeGrafter"/>
</dbReference>
<evidence type="ECO:0000256" key="4">
    <source>
        <dbReference type="ARBA" id="ARBA00023212"/>
    </source>
</evidence>
<comment type="similarity">
    <text evidence="2">Belongs to the MAP65/ASE1 family.</text>
</comment>